<evidence type="ECO:0000313" key="1">
    <source>
        <dbReference type="EMBL" id="KAK5624970.1"/>
    </source>
</evidence>
<dbReference type="Proteomes" id="UP001305414">
    <property type="component" value="Unassembled WGS sequence"/>
</dbReference>
<protein>
    <submittedName>
        <fullName evidence="1">Uncharacterized protein</fullName>
    </submittedName>
</protein>
<sequence length="156" mass="17697">MGRTVFVAPRKLEKYPHRAVAENGVRNWSDGIEVEFPLIVTVKDAASIRPAMTEFLNIILAIRVSLPDMDLSPRDRIALRIFDSAKDKERLAIGVMGYGIPVRLLLSFSSVERPQDTSLGRSRRFRVINLVNKSRETKDITNCDQLLESELLLQCE</sequence>
<dbReference type="EMBL" id="JAWHQM010000002">
    <property type="protein sequence ID" value="KAK5624970.1"/>
    <property type="molecule type" value="Genomic_DNA"/>
</dbReference>
<comment type="caution">
    <text evidence="1">The sequence shown here is derived from an EMBL/GenBank/DDBJ whole genome shotgun (WGS) entry which is preliminary data.</text>
</comment>
<evidence type="ECO:0000313" key="2">
    <source>
        <dbReference type="Proteomes" id="UP001305414"/>
    </source>
</evidence>
<accession>A0AAN7U494</accession>
<proteinExistence type="predicted"/>
<reference evidence="1 2" key="1">
    <citation type="submission" date="2023-10" db="EMBL/GenBank/DDBJ databases">
        <title>Draft genome sequence of Xylaria bambusicola isolate GMP-LS, the root and basal stem rot pathogen of sugarcane in Indonesia.</title>
        <authorList>
            <person name="Selvaraj P."/>
            <person name="Muralishankar V."/>
            <person name="Muruganantham S."/>
            <person name="Sp S."/>
            <person name="Haryani S."/>
            <person name="Lau K.J.X."/>
            <person name="Naqvi N.I."/>
        </authorList>
    </citation>
    <scope>NUCLEOTIDE SEQUENCE [LARGE SCALE GENOMIC DNA]</scope>
    <source>
        <strain evidence="1">GMP-LS</strain>
    </source>
</reference>
<organism evidence="1 2">
    <name type="scientific">Xylaria bambusicola</name>
    <dbReference type="NCBI Taxonomy" id="326684"/>
    <lineage>
        <taxon>Eukaryota</taxon>
        <taxon>Fungi</taxon>
        <taxon>Dikarya</taxon>
        <taxon>Ascomycota</taxon>
        <taxon>Pezizomycotina</taxon>
        <taxon>Sordariomycetes</taxon>
        <taxon>Xylariomycetidae</taxon>
        <taxon>Xylariales</taxon>
        <taxon>Xylariaceae</taxon>
        <taxon>Xylaria</taxon>
    </lineage>
</organism>
<name>A0AAN7U494_9PEZI</name>
<keyword evidence="2" id="KW-1185">Reference proteome</keyword>
<gene>
    <name evidence="1" type="ORF">RRF57_000685</name>
</gene>
<dbReference type="AlphaFoldDB" id="A0AAN7U494"/>